<evidence type="ECO:0008006" key="3">
    <source>
        <dbReference type="Google" id="ProtNLM"/>
    </source>
</evidence>
<name>A0ABS0D251_9NOCA</name>
<dbReference type="EMBL" id="JADLQX010000071">
    <property type="protein sequence ID" value="MBF6302884.1"/>
    <property type="molecule type" value="Genomic_DNA"/>
</dbReference>
<reference evidence="1 2" key="1">
    <citation type="submission" date="2020-10" db="EMBL/GenBank/DDBJ databases">
        <title>Identification of Nocardia species via Next-generation sequencing and recognition of intraspecies genetic diversity.</title>
        <authorList>
            <person name="Li P."/>
            <person name="Li P."/>
            <person name="Lu B."/>
        </authorList>
    </citation>
    <scope>NUCLEOTIDE SEQUENCE [LARGE SCALE GENOMIC DNA]</scope>
    <source>
        <strain evidence="1 2">BJ06-0157</strain>
    </source>
</reference>
<protein>
    <recommendedName>
        <fullName evidence="3">Lipoprotein</fullName>
    </recommendedName>
</protein>
<organism evidence="1 2">
    <name type="scientific">Nocardia amamiensis</name>
    <dbReference type="NCBI Taxonomy" id="404578"/>
    <lineage>
        <taxon>Bacteria</taxon>
        <taxon>Bacillati</taxon>
        <taxon>Actinomycetota</taxon>
        <taxon>Actinomycetes</taxon>
        <taxon>Mycobacteriales</taxon>
        <taxon>Nocardiaceae</taxon>
        <taxon>Nocardia</taxon>
    </lineage>
</organism>
<dbReference type="RefSeq" id="WP_195134065.1">
    <property type="nucleotide sequence ID" value="NZ_JADLQX010000071.1"/>
</dbReference>
<keyword evidence="2" id="KW-1185">Reference proteome</keyword>
<evidence type="ECO:0000313" key="2">
    <source>
        <dbReference type="Proteomes" id="UP000702209"/>
    </source>
</evidence>
<dbReference type="PROSITE" id="PS51257">
    <property type="entry name" value="PROKAR_LIPOPROTEIN"/>
    <property type="match status" value="1"/>
</dbReference>
<evidence type="ECO:0000313" key="1">
    <source>
        <dbReference type="EMBL" id="MBF6302884.1"/>
    </source>
</evidence>
<gene>
    <name evidence="1" type="ORF">IU459_35995</name>
</gene>
<sequence>MITARRMIPILAAIMAMLVSTGCGVLLRSNESNSEAHCANVYTMSTNVDNLGSTSAFTREAMKAATGTGPITLADIARAAGWSDGWDRMVDVPQNITAEELNRRANTPANCWKSLPRPYNSDGDGPPNGLYLFLKDDKAVQSVGWYYGHDQAFDLRGQDAIYPTTVLTPRAGQLRPTP</sequence>
<proteinExistence type="predicted"/>
<accession>A0ABS0D251</accession>
<dbReference type="Proteomes" id="UP000702209">
    <property type="component" value="Unassembled WGS sequence"/>
</dbReference>
<comment type="caution">
    <text evidence="1">The sequence shown here is derived from an EMBL/GenBank/DDBJ whole genome shotgun (WGS) entry which is preliminary data.</text>
</comment>